<dbReference type="GO" id="GO:0099536">
    <property type="term" value="P:synaptic signaling"/>
    <property type="evidence" value="ECO:0007669"/>
    <property type="project" value="TreeGrafter"/>
</dbReference>
<keyword evidence="8 14" id="KW-0863">Zinc-finger</keyword>
<dbReference type="Proteomes" id="UP000694424">
    <property type="component" value="Unplaced"/>
</dbReference>
<evidence type="ECO:0000256" key="11">
    <source>
        <dbReference type="ARBA" id="ARBA00023054"/>
    </source>
</evidence>
<evidence type="ECO:0000256" key="4">
    <source>
        <dbReference type="ARBA" id="ARBA00022475"/>
    </source>
</evidence>
<evidence type="ECO:0000256" key="5">
    <source>
        <dbReference type="ARBA" id="ARBA00022490"/>
    </source>
</evidence>
<evidence type="ECO:0000256" key="15">
    <source>
        <dbReference type="SAM" id="Coils"/>
    </source>
</evidence>
<dbReference type="PANTHER" id="PTHR12268:SF22">
    <property type="entry name" value="DYSTROBREVIN BETA"/>
    <property type="match status" value="1"/>
</dbReference>
<dbReference type="SUPFAM" id="SSF57850">
    <property type="entry name" value="RING/U-box"/>
    <property type="match status" value="1"/>
</dbReference>
<keyword evidence="10" id="KW-0770">Synapse</keyword>
<dbReference type="Pfam" id="PF09069">
    <property type="entry name" value="EF-hand_3"/>
    <property type="match status" value="1"/>
</dbReference>
<evidence type="ECO:0000313" key="17">
    <source>
        <dbReference type="Ensembl" id="ENSAOWP00000011177.1"/>
    </source>
</evidence>
<evidence type="ECO:0000256" key="7">
    <source>
        <dbReference type="ARBA" id="ARBA00022723"/>
    </source>
</evidence>
<dbReference type="InterPro" id="IPR000433">
    <property type="entry name" value="Znf_ZZ"/>
</dbReference>
<dbReference type="InterPro" id="IPR015154">
    <property type="entry name" value="EF-hand_dom_typ2"/>
</dbReference>
<dbReference type="PIRSF" id="PIRSF038204">
    <property type="entry name" value="Distrobrevin"/>
    <property type="match status" value="1"/>
</dbReference>
<evidence type="ECO:0000256" key="8">
    <source>
        <dbReference type="ARBA" id="ARBA00022771"/>
    </source>
</evidence>
<keyword evidence="11 15" id="KW-0175">Coiled coil</keyword>
<reference evidence="17" key="2">
    <citation type="submission" date="2025-09" db="UniProtKB">
        <authorList>
            <consortium name="Ensembl"/>
        </authorList>
    </citation>
    <scope>IDENTIFICATION</scope>
</reference>
<dbReference type="AlphaFoldDB" id="A0A8B9PGB1"/>
<protein>
    <recommendedName>
        <fullName evidence="16">ZZ-type domain-containing protein</fullName>
    </recommendedName>
</protein>
<dbReference type="InterPro" id="IPR011992">
    <property type="entry name" value="EF-hand-dom_pair"/>
</dbReference>
<evidence type="ECO:0000256" key="6">
    <source>
        <dbReference type="ARBA" id="ARBA00022553"/>
    </source>
</evidence>
<evidence type="ECO:0000256" key="14">
    <source>
        <dbReference type="PROSITE-ProRule" id="PRU00228"/>
    </source>
</evidence>
<evidence type="ECO:0000256" key="13">
    <source>
        <dbReference type="ARBA" id="ARBA00034103"/>
    </source>
</evidence>
<keyword evidence="12" id="KW-0472">Membrane</keyword>
<dbReference type="GO" id="GO:0005886">
    <property type="term" value="C:plasma membrane"/>
    <property type="evidence" value="ECO:0007669"/>
    <property type="project" value="UniProtKB-SubCell"/>
</dbReference>
<dbReference type="CDD" id="cd02334">
    <property type="entry name" value="ZZ_dystrophin"/>
    <property type="match status" value="1"/>
</dbReference>
<evidence type="ECO:0000256" key="2">
    <source>
        <dbReference type="ARBA" id="ARBA00004496"/>
    </source>
</evidence>
<dbReference type="PROSITE" id="PS01357">
    <property type="entry name" value="ZF_ZZ_1"/>
    <property type="match status" value="1"/>
</dbReference>
<dbReference type="InterPro" id="IPR050774">
    <property type="entry name" value="KCMF1/Dystrophin"/>
</dbReference>
<dbReference type="Ensembl" id="ENSAOWT00000012717.1">
    <property type="protein sequence ID" value="ENSAOWP00000011177.1"/>
    <property type="gene ID" value="ENSAOWG00000007463.1"/>
</dbReference>
<dbReference type="Gene3D" id="3.30.60.90">
    <property type="match status" value="1"/>
</dbReference>
<reference evidence="17" key="1">
    <citation type="submission" date="2025-08" db="UniProtKB">
        <authorList>
            <consortium name="Ensembl"/>
        </authorList>
    </citation>
    <scope>IDENTIFICATION</scope>
</reference>
<dbReference type="FunFam" id="1.10.238.10:FF:000014">
    <property type="entry name" value="Dystrobrevin alpha"/>
    <property type="match status" value="1"/>
</dbReference>
<keyword evidence="18" id="KW-1185">Reference proteome</keyword>
<evidence type="ECO:0000256" key="10">
    <source>
        <dbReference type="ARBA" id="ARBA00023018"/>
    </source>
</evidence>
<keyword evidence="6" id="KW-0597">Phosphoprotein</keyword>
<proteinExistence type="inferred from homology"/>
<keyword evidence="5" id="KW-0963">Cytoplasm</keyword>
<dbReference type="FunFam" id="3.30.60.90:FF:000002">
    <property type="entry name" value="Dystrobrevin alpha"/>
    <property type="match status" value="1"/>
</dbReference>
<comment type="subcellular location">
    <subcellularLocation>
        <location evidence="1">Cell membrane</location>
    </subcellularLocation>
    <subcellularLocation>
        <location evidence="2">Cytoplasm</location>
    </subcellularLocation>
    <subcellularLocation>
        <location evidence="13">Synapse</location>
    </subcellularLocation>
</comment>
<keyword evidence="4" id="KW-1003">Cell membrane</keyword>
<dbReference type="GO" id="GO:0005737">
    <property type="term" value="C:cytoplasm"/>
    <property type="evidence" value="ECO:0007669"/>
    <property type="project" value="UniProtKB-SubCell"/>
</dbReference>
<evidence type="ECO:0000313" key="18">
    <source>
        <dbReference type="Proteomes" id="UP000694424"/>
    </source>
</evidence>
<dbReference type="InterPro" id="IPR015153">
    <property type="entry name" value="EF-hand_dom_typ1"/>
</dbReference>
<evidence type="ECO:0000256" key="1">
    <source>
        <dbReference type="ARBA" id="ARBA00004236"/>
    </source>
</evidence>
<dbReference type="PROSITE" id="PS50135">
    <property type="entry name" value="ZF_ZZ_2"/>
    <property type="match status" value="1"/>
</dbReference>
<feature type="coiled-coil region" evidence="15">
    <location>
        <begin position="402"/>
        <end position="482"/>
    </location>
</feature>
<dbReference type="SMART" id="SM00291">
    <property type="entry name" value="ZnF_ZZ"/>
    <property type="match status" value="1"/>
</dbReference>
<dbReference type="GO" id="GO:0045202">
    <property type="term" value="C:synapse"/>
    <property type="evidence" value="ECO:0007669"/>
    <property type="project" value="UniProtKB-SubCell"/>
</dbReference>
<dbReference type="CDD" id="cd16250">
    <property type="entry name" value="EFh_DTNB"/>
    <property type="match status" value="1"/>
</dbReference>
<accession>A0A8B9PGB1</accession>
<comment type="similarity">
    <text evidence="3">Belongs to the dystrophin family. Dystrobrevin subfamily.</text>
</comment>
<evidence type="ECO:0000256" key="3">
    <source>
        <dbReference type="ARBA" id="ARBA00009563"/>
    </source>
</evidence>
<dbReference type="InterPro" id="IPR043145">
    <property type="entry name" value="Znf_ZZ_sf"/>
</dbReference>
<organism evidence="17 18">
    <name type="scientific">Apteryx owenii</name>
    <name type="common">Little spotted kiwi</name>
    <dbReference type="NCBI Taxonomy" id="8824"/>
    <lineage>
        <taxon>Eukaryota</taxon>
        <taxon>Metazoa</taxon>
        <taxon>Chordata</taxon>
        <taxon>Craniata</taxon>
        <taxon>Vertebrata</taxon>
        <taxon>Euteleostomi</taxon>
        <taxon>Archelosauria</taxon>
        <taxon>Archosauria</taxon>
        <taxon>Dinosauria</taxon>
        <taxon>Saurischia</taxon>
        <taxon>Theropoda</taxon>
        <taxon>Coelurosauria</taxon>
        <taxon>Aves</taxon>
        <taxon>Palaeognathae</taxon>
        <taxon>Apterygiformes</taxon>
        <taxon>Apterygidae</taxon>
        <taxon>Apteryx</taxon>
    </lineage>
</organism>
<keyword evidence="7" id="KW-0479">Metal-binding</keyword>
<dbReference type="Pfam" id="PF09068">
    <property type="entry name" value="EF-hand_2"/>
    <property type="match status" value="1"/>
</dbReference>
<name>A0A8B9PGB1_APTOW</name>
<dbReference type="GO" id="GO:0008270">
    <property type="term" value="F:zinc ion binding"/>
    <property type="evidence" value="ECO:0007669"/>
    <property type="project" value="UniProtKB-KW"/>
</dbReference>
<dbReference type="FunFam" id="1.10.238.10:FF:000016">
    <property type="entry name" value="Dystrobrevin alpha"/>
    <property type="match status" value="1"/>
</dbReference>
<dbReference type="SUPFAM" id="SSF47473">
    <property type="entry name" value="EF-hand"/>
    <property type="match status" value="2"/>
</dbReference>
<sequence length="550" mass="63563">MIEESGKRRRTMAEKRQLFMEMRAQNFDVIRLSTYRTACKLRFVQKRCNLHLVDIWNMIEAFRDNGLNTLDHNTEINVSRLETIISSIYYQLNKRLPSTHQISVEQSISLLLNFMIAAYDSEGHGKLTVFSVKAMLATMCGGKILDKLRYIFSQISDSNGLMIFTKFDQFLKEVLKLPTAVFEGPSFGYTEHSVRTCFPQQKKIMLNMFLDTLMADPPPQCLVWLPLLHRLAHVENVFHPVECSYCRCESMMGFRYRCQQCHNYQLCQNCFWRGHANGPHSNQHQMKEHSSWKSPAKKLSHAISKSLGCVPSREPPRPIFPEQPEKPLDLAHIVLQYNLDTASRLADEHALIATYVNRLQHGARLVLGNRLDEEHRLIARYAARLAAEAGSAPRPPADLGFNFDANKQQRQLIAELENKNREILQEIQRLRLEHEQASQPTPEKAQQNPTLLAELRLLRQRKDELEQRMSALQESRRELMVQLEGLMKLLKVSHFISEIQHSLLFHRSGIRCCCSEILTLLPLSLYILHKQWKKFAIVISTLALRIGPDG</sequence>
<keyword evidence="9" id="KW-0862">Zinc</keyword>
<evidence type="ECO:0000256" key="12">
    <source>
        <dbReference type="ARBA" id="ARBA00023136"/>
    </source>
</evidence>
<dbReference type="PANTHER" id="PTHR12268">
    <property type="entry name" value="E3 UBIQUITIN-PROTEIN LIGASE KCMF1"/>
    <property type="match status" value="1"/>
</dbReference>
<evidence type="ECO:0000256" key="9">
    <source>
        <dbReference type="ARBA" id="ARBA00022833"/>
    </source>
</evidence>
<dbReference type="Gene3D" id="1.10.238.10">
    <property type="entry name" value="EF-hand"/>
    <property type="match status" value="2"/>
</dbReference>
<dbReference type="Pfam" id="PF00569">
    <property type="entry name" value="ZZ"/>
    <property type="match status" value="1"/>
</dbReference>
<feature type="domain" description="ZZ-type" evidence="16">
    <location>
        <begin position="238"/>
        <end position="294"/>
    </location>
</feature>
<dbReference type="InterPro" id="IPR017432">
    <property type="entry name" value="Distrobrevin"/>
</dbReference>
<evidence type="ECO:0000259" key="16">
    <source>
        <dbReference type="PROSITE" id="PS50135"/>
    </source>
</evidence>